<dbReference type="HOGENOM" id="CLU_3419201_0_0_6"/>
<gene>
    <name evidence="1" type="ordered locus">EBL_c26290</name>
</gene>
<proteinExistence type="predicted"/>
<reference evidence="1 2" key="1">
    <citation type="journal article" date="2012" name="J. Bacteriol.">
        <title>Complete genome sequence of the B12-producing Shimwellia blattae strain DSM 4481, isolated from a cockroach.</title>
        <authorList>
            <person name="Brzuszkiewicz E."/>
            <person name="Waschkowitz T."/>
            <person name="Wiezer A."/>
            <person name="Daniel R."/>
        </authorList>
    </citation>
    <scope>NUCLEOTIDE SEQUENCE [LARGE SCALE GENOMIC DNA]</scope>
    <source>
        <strain evidence="2">ATCC 29907 / DSM 4481 / JCM 1650 / NBRC 105725 / CDC 9005-74</strain>
    </source>
</reference>
<dbReference type="STRING" id="630626.EBL_c26290"/>
<keyword evidence="2" id="KW-1185">Reference proteome</keyword>
<evidence type="ECO:0000313" key="2">
    <source>
        <dbReference type="Proteomes" id="UP000001955"/>
    </source>
</evidence>
<dbReference type="KEGG" id="ebt:EBL_c26290"/>
<dbReference type="AlphaFoldDB" id="I2BB11"/>
<evidence type="ECO:0000313" key="1">
    <source>
        <dbReference type="EMBL" id="AFJ47715.1"/>
    </source>
</evidence>
<dbReference type="Proteomes" id="UP000001955">
    <property type="component" value="Chromosome"/>
</dbReference>
<dbReference type="EMBL" id="CP001560">
    <property type="protein sequence ID" value="AFJ47715.1"/>
    <property type="molecule type" value="Genomic_DNA"/>
</dbReference>
<name>I2BB11_SHIBC</name>
<accession>I2BB11</accession>
<sequence>MSPPPKARFAAIVETATLSEAEVAE</sequence>
<protein>
    <submittedName>
        <fullName evidence="1">Uncharacterized protein</fullName>
    </submittedName>
</protein>
<organism evidence="1 2">
    <name type="scientific">Shimwellia blattae (strain ATCC 29907 / DSM 4481 / JCM 1650 / NBRC 105725 / CDC 9005-74)</name>
    <name type="common">Escherichia blattae</name>
    <dbReference type="NCBI Taxonomy" id="630626"/>
    <lineage>
        <taxon>Bacteria</taxon>
        <taxon>Pseudomonadati</taxon>
        <taxon>Pseudomonadota</taxon>
        <taxon>Gammaproteobacteria</taxon>
        <taxon>Enterobacterales</taxon>
        <taxon>Enterobacteriaceae</taxon>
        <taxon>Shimwellia</taxon>
    </lineage>
</organism>